<feature type="domain" description="N-acetyltransferase" evidence="1">
    <location>
        <begin position="13"/>
        <end position="101"/>
    </location>
</feature>
<dbReference type="EMBL" id="QXFK01000019">
    <property type="protein sequence ID" value="RIV75935.1"/>
    <property type="molecule type" value="Genomic_DNA"/>
</dbReference>
<dbReference type="InterPro" id="IPR016181">
    <property type="entry name" value="Acyl_CoA_acyltransferase"/>
</dbReference>
<dbReference type="RefSeq" id="WP_119514858.1">
    <property type="nucleotide sequence ID" value="NZ_QXFK01000019.1"/>
</dbReference>
<proteinExistence type="predicted"/>
<accession>A0A418NDP5</accession>
<dbReference type="Gene3D" id="3.40.630.30">
    <property type="match status" value="1"/>
</dbReference>
<dbReference type="InterPro" id="IPR045057">
    <property type="entry name" value="Gcn5-rel_NAT"/>
</dbReference>
<dbReference type="InterPro" id="IPR031165">
    <property type="entry name" value="GNAT_YJDJ"/>
</dbReference>
<gene>
    <name evidence="2" type="ORF">D2V04_16925</name>
</gene>
<name>A0A418NDP5_9SPHN</name>
<evidence type="ECO:0000313" key="3">
    <source>
        <dbReference type="Proteomes" id="UP000285092"/>
    </source>
</evidence>
<protein>
    <submittedName>
        <fullName evidence="2">N-acetyltransferase</fullName>
    </submittedName>
</protein>
<dbReference type="OrthoDB" id="9800945at2"/>
<dbReference type="GO" id="GO:0016740">
    <property type="term" value="F:transferase activity"/>
    <property type="evidence" value="ECO:0007669"/>
    <property type="project" value="UniProtKB-KW"/>
</dbReference>
<evidence type="ECO:0000259" key="1">
    <source>
        <dbReference type="PROSITE" id="PS51729"/>
    </source>
</evidence>
<dbReference type="AlphaFoldDB" id="A0A418NDP5"/>
<dbReference type="PANTHER" id="PTHR31435">
    <property type="entry name" value="PROTEIN NATD1"/>
    <property type="match status" value="1"/>
</dbReference>
<dbReference type="Proteomes" id="UP000285092">
    <property type="component" value="Unassembled WGS sequence"/>
</dbReference>
<sequence length="118" mass="12962">MPHEKPEITVTLEDGESHGRYVGKVAGIDAEGEITFTHRGPALISADHTGAPDELRGTGLAAAMVDYLVADARARGFKVIPICPYVRARYERHPEWRDVFTVGPGEKPKLTAAQLRRK</sequence>
<dbReference type="PANTHER" id="PTHR31435:SF10">
    <property type="entry name" value="BSR4717 PROTEIN"/>
    <property type="match status" value="1"/>
</dbReference>
<keyword evidence="3" id="KW-1185">Reference proteome</keyword>
<organism evidence="2 3">
    <name type="scientific">Pelagerythrobacter aerophilus</name>
    <dbReference type="NCBI Taxonomy" id="2306995"/>
    <lineage>
        <taxon>Bacteria</taxon>
        <taxon>Pseudomonadati</taxon>
        <taxon>Pseudomonadota</taxon>
        <taxon>Alphaproteobacteria</taxon>
        <taxon>Sphingomonadales</taxon>
        <taxon>Erythrobacteraceae</taxon>
        <taxon>Pelagerythrobacter</taxon>
    </lineage>
</organism>
<evidence type="ECO:0000313" key="2">
    <source>
        <dbReference type="EMBL" id="RIV75935.1"/>
    </source>
</evidence>
<dbReference type="Pfam" id="PF14542">
    <property type="entry name" value="Acetyltransf_CG"/>
    <property type="match status" value="1"/>
</dbReference>
<comment type="caution">
    <text evidence="2">The sequence shown here is derived from an EMBL/GenBank/DDBJ whole genome shotgun (WGS) entry which is preliminary data.</text>
</comment>
<dbReference type="SUPFAM" id="SSF55729">
    <property type="entry name" value="Acyl-CoA N-acyltransferases (Nat)"/>
    <property type="match status" value="1"/>
</dbReference>
<reference evidence="2 3" key="1">
    <citation type="submission" date="2018-08" db="EMBL/GenBank/DDBJ databases">
        <title>Altererythrobacter sp.Ery1 and Ery12, the genome sequencing of novel strains in genus Alterythrobacter.</title>
        <authorList>
            <person name="Cheng H."/>
            <person name="Wu Y.-H."/>
            <person name="Fang C."/>
            <person name="Xu X.-W."/>
        </authorList>
    </citation>
    <scope>NUCLEOTIDE SEQUENCE [LARGE SCALE GENOMIC DNA]</scope>
    <source>
        <strain evidence="2 3">Ery1</strain>
    </source>
</reference>
<dbReference type="PROSITE" id="PS51729">
    <property type="entry name" value="GNAT_YJDJ"/>
    <property type="match status" value="1"/>
</dbReference>
<keyword evidence="2" id="KW-0808">Transferase</keyword>